<feature type="region of interest" description="Disordered" evidence="2">
    <location>
        <begin position="1"/>
        <end position="36"/>
    </location>
</feature>
<organism evidence="3 4">
    <name type="scientific">Globisporangium ultimum (strain ATCC 200006 / CBS 805.95 / DAOM BR144)</name>
    <name type="common">Pythium ultimum</name>
    <dbReference type="NCBI Taxonomy" id="431595"/>
    <lineage>
        <taxon>Eukaryota</taxon>
        <taxon>Sar</taxon>
        <taxon>Stramenopiles</taxon>
        <taxon>Oomycota</taxon>
        <taxon>Peronosporomycetes</taxon>
        <taxon>Pythiales</taxon>
        <taxon>Pythiaceae</taxon>
        <taxon>Globisporangium</taxon>
    </lineage>
</organism>
<feature type="compositionally biased region" description="Polar residues" evidence="2">
    <location>
        <begin position="266"/>
        <end position="281"/>
    </location>
</feature>
<dbReference type="eggNOG" id="ENOG502SB7X">
    <property type="taxonomic scope" value="Eukaryota"/>
</dbReference>
<keyword evidence="1" id="KW-0175">Coiled coil</keyword>
<sequence>MVKANLPHAGDDAAPSAPVQQQQTPSEQLPPQAPGFAAAAVPQVESEAAVASARAIEGSAFSTWREFWSLDLEAGCSALQTQVHALQSDFDEASVFIRGDLAWRQQLGRFHDKVNDVLYAQIEVLRGNLKQNADLLSLSVAESLGRKDVQTKLELSRQTTMYEGKLRRTRTSLKKEIDRFTHLEKCLRKEEAFQAKEMYDALVLQLTTEHEAKETALHALLNELRSSYSAMELSNTHLMESLKAARKDAERMKKILIKQTSDAAGSLRKSSVRSPTRSSGTTVGGAPGIQDVYVQSLKQALSTSAQTIEGLKKQVAELTADKENCLRKVRLAEDATSKVNDELAKVTQLLSESHAALIANKKTTEQVESETAHWKDLFVELQFRTESNAQEIEAAKKLADATRDHIAALEMQVKRLENVERQKWTNDTAFAAWLDQEPGQRDLQALEKMAESFINGSFGSPIHLKNDAPDSMLLLSQPPVERERQELETKLRYEFEKRYGEALNLRLNHERKRVLTRIEMLCAMQEQQCEAEATTRQQQKFRVGKPGKVSYRLVHKIVSDAYDHLGFSEWSATDLNLLHAEIESLQAQLVQQHMKLQRIERFAEAQGMALAKADLLQQEKEFLLAELTDKYRELRATKDEDALGHQSRNNVVEPATELVRFDEKPLTVYGHPQRLELKKCTTVE</sequence>
<keyword evidence="4" id="KW-1185">Reference proteome</keyword>
<dbReference type="InParanoid" id="K3X5L9"/>
<dbReference type="HOGENOM" id="CLU_358449_0_0_1"/>
<feature type="region of interest" description="Disordered" evidence="2">
    <location>
        <begin position="266"/>
        <end position="285"/>
    </location>
</feature>
<accession>K3X5L9</accession>
<dbReference type="EMBL" id="GL376610">
    <property type="status" value="NOT_ANNOTATED_CDS"/>
    <property type="molecule type" value="Genomic_DNA"/>
</dbReference>
<proteinExistence type="predicted"/>
<dbReference type="OMA" id="YDQLGIC"/>
<evidence type="ECO:0000256" key="1">
    <source>
        <dbReference type="SAM" id="Coils"/>
    </source>
</evidence>
<reference evidence="4" key="2">
    <citation type="submission" date="2010-04" db="EMBL/GenBank/DDBJ databases">
        <authorList>
            <person name="Buell R."/>
            <person name="Hamilton J."/>
            <person name="Hostetler J."/>
        </authorList>
    </citation>
    <scope>NUCLEOTIDE SEQUENCE [LARGE SCALE GENOMIC DNA]</scope>
    <source>
        <strain evidence="4">DAOM:BR144</strain>
    </source>
</reference>
<protein>
    <submittedName>
        <fullName evidence="3">Uncharacterized protein</fullName>
    </submittedName>
</protein>
<name>K3X5L9_GLOUD</name>
<reference evidence="4" key="1">
    <citation type="journal article" date="2010" name="Genome Biol.">
        <title>Genome sequence of the necrotrophic plant pathogen Pythium ultimum reveals original pathogenicity mechanisms and effector repertoire.</title>
        <authorList>
            <person name="Levesque C.A."/>
            <person name="Brouwer H."/>
            <person name="Cano L."/>
            <person name="Hamilton J.P."/>
            <person name="Holt C."/>
            <person name="Huitema E."/>
            <person name="Raffaele S."/>
            <person name="Robideau G.P."/>
            <person name="Thines M."/>
            <person name="Win J."/>
            <person name="Zerillo M.M."/>
            <person name="Beakes G.W."/>
            <person name="Boore J.L."/>
            <person name="Busam D."/>
            <person name="Dumas B."/>
            <person name="Ferriera S."/>
            <person name="Fuerstenberg S.I."/>
            <person name="Gachon C.M."/>
            <person name="Gaulin E."/>
            <person name="Govers F."/>
            <person name="Grenville-Briggs L."/>
            <person name="Horner N."/>
            <person name="Hostetler J."/>
            <person name="Jiang R.H."/>
            <person name="Johnson J."/>
            <person name="Krajaejun T."/>
            <person name="Lin H."/>
            <person name="Meijer H.J."/>
            <person name="Moore B."/>
            <person name="Morris P."/>
            <person name="Phuntmart V."/>
            <person name="Puiu D."/>
            <person name="Shetty J."/>
            <person name="Stajich J.E."/>
            <person name="Tripathy S."/>
            <person name="Wawra S."/>
            <person name="van West P."/>
            <person name="Whitty B.R."/>
            <person name="Coutinho P.M."/>
            <person name="Henrissat B."/>
            <person name="Martin F."/>
            <person name="Thomas P.D."/>
            <person name="Tyler B.M."/>
            <person name="De Vries R.P."/>
            <person name="Kamoun S."/>
            <person name="Yandell M."/>
            <person name="Tisserat N."/>
            <person name="Buell C.R."/>
        </authorList>
    </citation>
    <scope>NUCLEOTIDE SEQUENCE</scope>
    <source>
        <strain evidence="4">DAOM:BR144</strain>
    </source>
</reference>
<dbReference type="AlphaFoldDB" id="K3X5L9"/>
<dbReference type="Proteomes" id="UP000019132">
    <property type="component" value="Unassembled WGS sequence"/>
</dbReference>
<evidence type="ECO:0000313" key="4">
    <source>
        <dbReference type="Proteomes" id="UP000019132"/>
    </source>
</evidence>
<evidence type="ECO:0000313" key="3">
    <source>
        <dbReference type="EnsemblProtists" id="PYU1_T012518"/>
    </source>
</evidence>
<reference evidence="3" key="3">
    <citation type="submission" date="2015-02" db="UniProtKB">
        <authorList>
            <consortium name="EnsemblProtists"/>
        </authorList>
    </citation>
    <scope>IDENTIFICATION</scope>
    <source>
        <strain evidence="3">DAOM BR144</strain>
    </source>
</reference>
<feature type="compositionally biased region" description="Polar residues" evidence="2">
    <location>
        <begin position="18"/>
        <end position="29"/>
    </location>
</feature>
<feature type="coiled-coil region" evidence="1">
    <location>
        <begin position="294"/>
        <end position="335"/>
    </location>
</feature>
<feature type="coiled-coil region" evidence="1">
    <location>
        <begin position="392"/>
        <end position="419"/>
    </location>
</feature>
<evidence type="ECO:0000256" key="2">
    <source>
        <dbReference type="SAM" id="MobiDB-lite"/>
    </source>
</evidence>
<dbReference type="VEuPathDB" id="FungiDB:PYU1_G012492"/>
<dbReference type="EnsemblProtists" id="PYU1_T012518">
    <property type="protein sequence ID" value="PYU1_T012518"/>
    <property type="gene ID" value="PYU1_G012492"/>
</dbReference>